<evidence type="ECO:0000313" key="6">
    <source>
        <dbReference type="Proteomes" id="UP001217582"/>
    </source>
</evidence>
<feature type="compositionally biased region" description="Polar residues" evidence="3">
    <location>
        <begin position="566"/>
        <end position="576"/>
    </location>
</feature>
<evidence type="ECO:0000256" key="3">
    <source>
        <dbReference type="SAM" id="MobiDB-lite"/>
    </source>
</evidence>
<dbReference type="InterPro" id="IPR029044">
    <property type="entry name" value="Nucleotide-diphossugar_trans"/>
</dbReference>
<evidence type="ECO:0000256" key="1">
    <source>
        <dbReference type="ARBA" id="ARBA00009003"/>
    </source>
</evidence>
<dbReference type="Gene3D" id="3.90.550.20">
    <property type="match status" value="1"/>
</dbReference>
<reference evidence="5 6" key="1">
    <citation type="submission" date="2023-03" db="EMBL/GenBank/DDBJ databases">
        <title>Mating type loci evolution in Malassezia.</title>
        <authorList>
            <person name="Coelho M.A."/>
        </authorList>
    </citation>
    <scope>NUCLEOTIDE SEQUENCE [LARGE SCALE GENOMIC DNA]</scope>
    <source>
        <strain evidence="5 6">CBS 13387</strain>
    </source>
</reference>
<feature type="compositionally biased region" description="Polar residues" evidence="3">
    <location>
        <begin position="592"/>
        <end position="601"/>
    </location>
</feature>
<evidence type="ECO:0000256" key="2">
    <source>
        <dbReference type="ARBA" id="ARBA00022679"/>
    </source>
</evidence>
<feature type="compositionally biased region" description="Polar residues" evidence="3">
    <location>
        <begin position="417"/>
        <end position="427"/>
    </location>
</feature>
<keyword evidence="4" id="KW-0812">Transmembrane</keyword>
<keyword evidence="4" id="KW-0472">Membrane</keyword>
<sequence length="601" mass="68402">MGLRSRRCSGILVRLFALFLLGTIIVLALIRQHFRINEDEYIRVSELGTWEEIRASKRPAVLDHGSPMKMEEDSMPPEKIPRIIHQTWKTEELPPQWAEVREGCARLMPDYEYMLWTDAISREFIEKEYPWFLSTFDAYPYNIQRADAIRYFVLHKYGGVYMDLDIGCQKRLDSLLRFDLILPKTIPVGVSNDLMFSVPGHSFMDLLIRSLNKFNHRFLTHYATVMFSTGPMFVSTLHRVFASVHEKVGPSDAQQPERGFQGIRVLPKSLYGKNLEPDQVPDSFFVHMYGSSWHAGDAGFLIFLRKNGYTLIFLGIVLLLAFLRRSCFSFLAHMLHMIMMVLFRSRSKFFDASATSSIKLDDVKTPRKASTWYANSPDVESKYCKTSEEGHARPSIPLPTISMNDGQAMPHHDVSENWPSLSVSTGSAPPEVPMQRRGSDTNTPLPTFYVDHPNPPDSMDASNANLKDARVPAVKRISSATSRTFSSLIPPPLRRFRGASLKLPSKVTTEKLPKESPTRHSDEYCSEWDRLVQDWESGRGLRSPTLHTALSPAPEPMEALDEPHLSATSPSQSQLLRRSHHNDPYRPATPAVFTSLNMEQK</sequence>
<dbReference type="FunFam" id="3.90.550.20:FF:000005">
    <property type="entry name" value="Unplaced genomic scaffold supercont1.17, whole genome shotgun sequence"/>
    <property type="match status" value="1"/>
</dbReference>
<feature type="region of interest" description="Disordered" evidence="3">
    <location>
        <begin position="384"/>
        <end position="463"/>
    </location>
</feature>
<dbReference type="GO" id="GO:0051999">
    <property type="term" value="P:mannosyl-inositol phosphorylceramide biosynthetic process"/>
    <property type="evidence" value="ECO:0007669"/>
    <property type="project" value="TreeGrafter"/>
</dbReference>
<name>A0AAJ5Z445_9BASI</name>
<comment type="similarity">
    <text evidence="1">Belongs to the glycosyltransferase 32 family.</text>
</comment>
<dbReference type="GO" id="GO:0016020">
    <property type="term" value="C:membrane"/>
    <property type="evidence" value="ECO:0007669"/>
    <property type="project" value="GOC"/>
</dbReference>
<dbReference type="EMBL" id="CP119918">
    <property type="protein sequence ID" value="WFD15529.1"/>
    <property type="molecule type" value="Genomic_DNA"/>
</dbReference>
<dbReference type="GO" id="GO:0000030">
    <property type="term" value="F:mannosyltransferase activity"/>
    <property type="evidence" value="ECO:0007669"/>
    <property type="project" value="TreeGrafter"/>
</dbReference>
<evidence type="ECO:0000256" key="4">
    <source>
        <dbReference type="SAM" id="Phobius"/>
    </source>
</evidence>
<evidence type="ECO:0000313" key="5">
    <source>
        <dbReference type="EMBL" id="WFD15529.1"/>
    </source>
</evidence>
<feature type="transmembrane region" description="Helical" evidence="4">
    <location>
        <begin position="311"/>
        <end position="343"/>
    </location>
</feature>
<dbReference type="PANTHER" id="PTHR32385:SF15">
    <property type="entry name" value="INOSITOL PHOSPHOCERAMIDE MANNOSYLTRANSFERASE 1"/>
    <property type="match status" value="1"/>
</dbReference>
<keyword evidence="2" id="KW-0808">Transferase</keyword>
<proteinExistence type="inferred from homology"/>
<accession>A0AAJ5Z445</accession>
<feature type="region of interest" description="Disordered" evidence="3">
    <location>
        <begin position="539"/>
        <end position="601"/>
    </location>
</feature>
<dbReference type="SUPFAM" id="SSF53448">
    <property type="entry name" value="Nucleotide-diphospho-sugar transferases"/>
    <property type="match status" value="1"/>
</dbReference>
<keyword evidence="4" id="KW-1133">Transmembrane helix</keyword>
<dbReference type="Pfam" id="PF04488">
    <property type="entry name" value="Gly_transf_sug"/>
    <property type="match status" value="1"/>
</dbReference>
<dbReference type="InterPro" id="IPR051706">
    <property type="entry name" value="Glycosyltransferase_domain"/>
</dbReference>
<dbReference type="PANTHER" id="PTHR32385">
    <property type="entry name" value="MANNOSYL PHOSPHORYLINOSITOL CERAMIDE SYNTHASE"/>
    <property type="match status" value="1"/>
</dbReference>
<gene>
    <name evidence="5" type="ORF">MARU1_001547</name>
</gene>
<feature type="transmembrane region" description="Helical" evidence="4">
    <location>
        <begin position="12"/>
        <end position="30"/>
    </location>
</feature>
<evidence type="ECO:0008006" key="7">
    <source>
        <dbReference type="Google" id="ProtNLM"/>
    </source>
</evidence>
<dbReference type="AlphaFoldDB" id="A0AAJ5Z445"/>
<organism evidence="5 6">
    <name type="scientific">Malassezia arunalokei</name>
    <dbReference type="NCBI Taxonomy" id="1514897"/>
    <lineage>
        <taxon>Eukaryota</taxon>
        <taxon>Fungi</taxon>
        <taxon>Dikarya</taxon>
        <taxon>Basidiomycota</taxon>
        <taxon>Ustilaginomycotina</taxon>
        <taxon>Malasseziomycetes</taxon>
        <taxon>Malasseziales</taxon>
        <taxon>Malasseziaceae</taxon>
        <taxon>Malassezia</taxon>
    </lineage>
</organism>
<dbReference type="Proteomes" id="UP001217582">
    <property type="component" value="Chromosome 3"/>
</dbReference>
<keyword evidence="6" id="KW-1185">Reference proteome</keyword>
<dbReference type="InterPro" id="IPR007577">
    <property type="entry name" value="GlycoTrfase_DXD_sugar-bd_CS"/>
</dbReference>
<protein>
    <recommendedName>
        <fullName evidence="7">Mannosyl phosphorylinositol ceramide synthase SUR1</fullName>
    </recommendedName>
</protein>